<feature type="region of interest" description="Disordered" evidence="5">
    <location>
        <begin position="459"/>
        <end position="484"/>
    </location>
</feature>
<gene>
    <name evidence="7" type="ORF">FOMPIDRAFT_1033461</name>
</gene>
<name>S8DNP8_FOMSC</name>
<dbReference type="GO" id="GO:0016020">
    <property type="term" value="C:membrane"/>
    <property type="evidence" value="ECO:0007669"/>
    <property type="project" value="UniProtKB-SubCell"/>
</dbReference>
<feature type="transmembrane region" description="Helical" evidence="6">
    <location>
        <begin position="64"/>
        <end position="83"/>
    </location>
</feature>
<feature type="transmembrane region" description="Helical" evidence="6">
    <location>
        <begin position="158"/>
        <end position="179"/>
    </location>
</feature>
<dbReference type="AlphaFoldDB" id="S8DNP8"/>
<feature type="transmembrane region" description="Helical" evidence="6">
    <location>
        <begin position="314"/>
        <end position="334"/>
    </location>
</feature>
<dbReference type="PANTHER" id="PTHR23294:SF19">
    <property type="entry name" value="DUF895 DOMAIN MEMBRANE PROTEIN-RELATED"/>
    <property type="match status" value="1"/>
</dbReference>
<feature type="transmembrane region" description="Helical" evidence="6">
    <location>
        <begin position="281"/>
        <end position="302"/>
    </location>
</feature>
<dbReference type="SUPFAM" id="SSF103473">
    <property type="entry name" value="MFS general substrate transporter"/>
    <property type="match status" value="1"/>
</dbReference>
<dbReference type="InterPro" id="IPR010291">
    <property type="entry name" value="Ion_channel_UNC-93"/>
</dbReference>
<proteinExistence type="predicted"/>
<dbReference type="OrthoDB" id="196103at2759"/>
<accession>S8DNP8</accession>
<feature type="compositionally biased region" description="Basic and acidic residues" evidence="5">
    <location>
        <begin position="459"/>
        <end position="475"/>
    </location>
</feature>
<dbReference type="Gene3D" id="1.20.1250.20">
    <property type="entry name" value="MFS general substrate transporter like domains"/>
    <property type="match status" value="1"/>
</dbReference>
<keyword evidence="4 6" id="KW-0472">Membrane</keyword>
<dbReference type="Pfam" id="PF05978">
    <property type="entry name" value="UNC-93"/>
    <property type="match status" value="1"/>
</dbReference>
<dbReference type="InterPro" id="IPR051617">
    <property type="entry name" value="UNC-93-like_regulator"/>
</dbReference>
<evidence type="ECO:0000256" key="1">
    <source>
        <dbReference type="ARBA" id="ARBA00004141"/>
    </source>
</evidence>
<dbReference type="PANTHER" id="PTHR23294">
    <property type="entry name" value="ET TRANSLATION PRODUCT-RELATED"/>
    <property type="match status" value="1"/>
</dbReference>
<evidence type="ECO:0000313" key="7">
    <source>
        <dbReference type="EMBL" id="EPS94217.1"/>
    </source>
</evidence>
<dbReference type="InterPro" id="IPR036259">
    <property type="entry name" value="MFS_trans_sf"/>
</dbReference>
<keyword evidence="8" id="KW-1185">Reference proteome</keyword>
<evidence type="ECO:0008006" key="9">
    <source>
        <dbReference type="Google" id="ProtNLM"/>
    </source>
</evidence>
<evidence type="ECO:0000256" key="5">
    <source>
        <dbReference type="SAM" id="MobiDB-lite"/>
    </source>
</evidence>
<reference evidence="7 8" key="1">
    <citation type="journal article" date="2012" name="Science">
        <title>The Paleozoic origin of enzymatic lignin decomposition reconstructed from 31 fungal genomes.</title>
        <authorList>
            <person name="Floudas D."/>
            <person name="Binder M."/>
            <person name="Riley R."/>
            <person name="Barry K."/>
            <person name="Blanchette R.A."/>
            <person name="Henrissat B."/>
            <person name="Martinez A.T."/>
            <person name="Otillar R."/>
            <person name="Spatafora J.W."/>
            <person name="Yadav J.S."/>
            <person name="Aerts A."/>
            <person name="Benoit I."/>
            <person name="Boyd A."/>
            <person name="Carlson A."/>
            <person name="Copeland A."/>
            <person name="Coutinho P.M."/>
            <person name="de Vries R.P."/>
            <person name="Ferreira P."/>
            <person name="Findley K."/>
            <person name="Foster B."/>
            <person name="Gaskell J."/>
            <person name="Glotzer D."/>
            <person name="Gorecki P."/>
            <person name="Heitman J."/>
            <person name="Hesse C."/>
            <person name="Hori C."/>
            <person name="Igarashi K."/>
            <person name="Jurgens J.A."/>
            <person name="Kallen N."/>
            <person name="Kersten P."/>
            <person name="Kohler A."/>
            <person name="Kuees U."/>
            <person name="Kumar T.K.A."/>
            <person name="Kuo A."/>
            <person name="LaButti K."/>
            <person name="Larrondo L.F."/>
            <person name="Lindquist E."/>
            <person name="Ling A."/>
            <person name="Lombard V."/>
            <person name="Lucas S."/>
            <person name="Lundell T."/>
            <person name="Martin R."/>
            <person name="McLaughlin D.J."/>
            <person name="Morgenstern I."/>
            <person name="Morin E."/>
            <person name="Murat C."/>
            <person name="Nagy L.G."/>
            <person name="Nolan M."/>
            <person name="Ohm R.A."/>
            <person name="Patyshakuliyeva A."/>
            <person name="Rokas A."/>
            <person name="Ruiz-Duenas F.J."/>
            <person name="Sabat G."/>
            <person name="Salamov A."/>
            <person name="Samejima M."/>
            <person name="Schmutz J."/>
            <person name="Slot J.C."/>
            <person name="St John F."/>
            <person name="Stenlid J."/>
            <person name="Sun H."/>
            <person name="Sun S."/>
            <person name="Syed K."/>
            <person name="Tsang A."/>
            <person name="Wiebenga A."/>
            <person name="Young D."/>
            <person name="Pisabarro A."/>
            <person name="Eastwood D.C."/>
            <person name="Martin F."/>
            <person name="Cullen D."/>
            <person name="Grigoriev I.V."/>
            <person name="Hibbett D.S."/>
        </authorList>
    </citation>
    <scope>NUCLEOTIDE SEQUENCE</scope>
    <source>
        <strain evidence="8">FP-58527</strain>
    </source>
</reference>
<comment type="subcellular location">
    <subcellularLocation>
        <location evidence="1">Membrane</location>
        <topology evidence="1">Multi-pass membrane protein</topology>
    </subcellularLocation>
</comment>
<evidence type="ECO:0000256" key="2">
    <source>
        <dbReference type="ARBA" id="ARBA00022692"/>
    </source>
</evidence>
<sequence length="484" mass="53257">MSESKDVVQTTENEHEISSQKRVEPRWYRSTLYNALILGLCNLLAPGIWNAMNSLGAGGARKPYLVNASNALTFSLMVLTCYFSSVLVRFIGIKWTLIVGTMGYAPYAAGLYTNNRFGTEWLVLLGAALCGLSAGVFWTSEAAIALSYPEPYNQGRFLGLWLTFRVGGQVLGGAINLGINAKRDEAGSVSYYVYLAFIALQALAPFAGLLLNRPEQVARKDGVPVRLHITGSPLVELKETAKLFFSKNFLLIVPLISQAAYSEAVTFTYQSLWFTVRVRALGSFLSGIVALLAGNLLGAFLDYTKLKLHTRARWAFFVIFGLQGAWWIWATILVTEYRKTQPTHDWVDPGFGRGFALFLFLIIGFQIQYLYLYFIVGNLAGSEAEVVRIAGLLRGTESAAQAVSYGLNSLPLFAEVGGVYLNFGLWGISLFPAWLVVRQIGYTLGDRKVHREARLIEEKAGDEKRASVSSEESHGGARVATSIS</sequence>
<keyword evidence="2 6" id="KW-0812">Transmembrane</keyword>
<dbReference type="HOGENOM" id="CLU_030884_2_0_1"/>
<evidence type="ECO:0000313" key="8">
    <source>
        <dbReference type="Proteomes" id="UP000015241"/>
    </source>
</evidence>
<feature type="transmembrane region" description="Helical" evidence="6">
    <location>
        <begin position="191"/>
        <end position="211"/>
    </location>
</feature>
<dbReference type="EMBL" id="KE504241">
    <property type="protein sequence ID" value="EPS94217.1"/>
    <property type="molecule type" value="Genomic_DNA"/>
</dbReference>
<keyword evidence="3 6" id="KW-1133">Transmembrane helix</keyword>
<feature type="transmembrane region" description="Helical" evidence="6">
    <location>
        <begin position="354"/>
        <end position="374"/>
    </location>
</feature>
<organism evidence="7 8">
    <name type="scientific">Fomitopsis schrenkii</name>
    <name type="common">Brown rot fungus</name>
    <dbReference type="NCBI Taxonomy" id="2126942"/>
    <lineage>
        <taxon>Eukaryota</taxon>
        <taxon>Fungi</taxon>
        <taxon>Dikarya</taxon>
        <taxon>Basidiomycota</taxon>
        <taxon>Agaricomycotina</taxon>
        <taxon>Agaricomycetes</taxon>
        <taxon>Polyporales</taxon>
        <taxon>Fomitopsis</taxon>
    </lineage>
</organism>
<dbReference type="eggNOG" id="KOG3098">
    <property type="taxonomic scope" value="Eukaryota"/>
</dbReference>
<dbReference type="InParanoid" id="S8DNP8"/>
<evidence type="ECO:0000256" key="6">
    <source>
        <dbReference type="SAM" id="Phobius"/>
    </source>
</evidence>
<feature type="transmembrane region" description="Helical" evidence="6">
    <location>
        <begin position="121"/>
        <end position="146"/>
    </location>
</feature>
<feature type="transmembrane region" description="Helical" evidence="6">
    <location>
        <begin position="90"/>
        <end position="109"/>
    </location>
</feature>
<evidence type="ECO:0000256" key="3">
    <source>
        <dbReference type="ARBA" id="ARBA00022989"/>
    </source>
</evidence>
<feature type="transmembrane region" description="Helical" evidence="6">
    <location>
        <begin position="419"/>
        <end position="437"/>
    </location>
</feature>
<protein>
    <recommendedName>
        <fullName evidence="9">DUF895 domain membrane protein</fullName>
    </recommendedName>
</protein>
<feature type="transmembrane region" description="Helical" evidence="6">
    <location>
        <begin position="31"/>
        <end position="52"/>
    </location>
</feature>
<dbReference type="Proteomes" id="UP000015241">
    <property type="component" value="Unassembled WGS sequence"/>
</dbReference>
<evidence type="ECO:0000256" key="4">
    <source>
        <dbReference type="ARBA" id="ARBA00023136"/>
    </source>
</evidence>